<dbReference type="PROSITE" id="PS50297">
    <property type="entry name" value="ANK_REP_REGION"/>
    <property type="match status" value="1"/>
</dbReference>
<dbReference type="Pfam" id="PF00023">
    <property type="entry name" value="Ank"/>
    <property type="match status" value="1"/>
</dbReference>
<gene>
    <name evidence="2" type="primary">ORF140664</name>
</gene>
<evidence type="ECO:0000313" key="2">
    <source>
        <dbReference type="EMBL" id="CEK84095.1"/>
    </source>
</evidence>
<dbReference type="PROSITE" id="PS50088">
    <property type="entry name" value="ANK_REPEAT"/>
    <property type="match status" value="1"/>
</dbReference>
<dbReference type="EMBL" id="HACG01037230">
    <property type="protein sequence ID" value="CEK84095.1"/>
    <property type="molecule type" value="Transcribed_RNA"/>
</dbReference>
<accession>A0A0B7AW27</accession>
<dbReference type="Gene3D" id="1.25.40.20">
    <property type="entry name" value="Ankyrin repeat-containing domain"/>
    <property type="match status" value="1"/>
</dbReference>
<evidence type="ECO:0000256" key="1">
    <source>
        <dbReference type="PROSITE-ProRule" id="PRU00023"/>
    </source>
</evidence>
<reference evidence="2" key="1">
    <citation type="submission" date="2014-12" db="EMBL/GenBank/DDBJ databases">
        <title>Insight into the proteome of Arion vulgaris.</title>
        <authorList>
            <person name="Aradska J."/>
            <person name="Bulat T."/>
            <person name="Smidak R."/>
            <person name="Sarate P."/>
            <person name="Gangsoo J."/>
            <person name="Sialana F."/>
            <person name="Bilban M."/>
            <person name="Lubec G."/>
        </authorList>
    </citation>
    <scope>NUCLEOTIDE SEQUENCE</scope>
    <source>
        <tissue evidence="2">Skin</tissue>
    </source>
</reference>
<dbReference type="AlphaFoldDB" id="A0A0B7AW27"/>
<name>A0A0B7AW27_9EUPU</name>
<protein>
    <submittedName>
        <fullName evidence="2">Uncharacterized protein</fullName>
    </submittedName>
</protein>
<feature type="non-terminal residue" evidence="2">
    <location>
        <position position="1"/>
    </location>
</feature>
<dbReference type="InterPro" id="IPR036770">
    <property type="entry name" value="Ankyrin_rpt-contain_sf"/>
</dbReference>
<dbReference type="InterPro" id="IPR002110">
    <property type="entry name" value="Ankyrin_rpt"/>
</dbReference>
<organism evidence="2">
    <name type="scientific">Arion vulgaris</name>
    <dbReference type="NCBI Taxonomy" id="1028688"/>
    <lineage>
        <taxon>Eukaryota</taxon>
        <taxon>Metazoa</taxon>
        <taxon>Spiralia</taxon>
        <taxon>Lophotrochozoa</taxon>
        <taxon>Mollusca</taxon>
        <taxon>Gastropoda</taxon>
        <taxon>Heterobranchia</taxon>
        <taxon>Euthyneura</taxon>
        <taxon>Panpulmonata</taxon>
        <taxon>Eupulmonata</taxon>
        <taxon>Stylommatophora</taxon>
        <taxon>Helicina</taxon>
        <taxon>Arionoidea</taxon>
        <taxon>Arionidae</taxon>
        <taxon>Arion</taxon>
    </lineage>
</organism>
<dbReference type="SUPFAM" id="SSF48403">
    <property type="entry name" value="Ankyrin repeat"/>
    <property type="match status" value="1"/>
</dbReference>
<keyword evidence="1" id="KW-0040">ANK repeat</keyword>
<sequence length="108" mass="11953">GFSPLMFAVRNSFECIIPILLDSGADVNAVSVKDNTKTAISFATYKYFINESYISALLERGANTSYMNPDILLSLITNRETDVVVKLIQHGLAPADVPLKTRMSVRRI</sequence>
<feature type="repeat" description="ANK" evidence="1">
    <location>
        <begin position="1"/>
        <end position="32"/>
    </location>
</feature>
<proteinExistence type="predicted"/>
<feature type="non-terminal residue" evidence="2">
    <location>
        <position position="108"/>
    </location>
</feature>